<reference evidence="2" key="1">
    <citation type="submission" date="2020-11" db="EMBL/GenBank/DDBJ databases">
        <title>Isolation and identification of active actinomycetes.</title>
        <authorList>
            <person name="Yu B."/>
        </authorList>
    </citation>
    <scope>NUCLEOTIDE SEQUENCE</scope>
    <source>
        <strain evidence="2">NEAU-YB345</strain>
    </source>
</reference>
<comment type="caution">
    <text evidence="2">The sequence shown here is derived from an EMBL/GenBank/DDBJ whole genome shotgun (WGS) entry which is preliminary data.</text>
</comment>
<keyword evidence="3" id="KW-1185">Reference proteome</keyword>
<feature type="domain" description="DUF1707" evidence="1">
    <location>
        <begin position="25"/>
        <end position="76"/>
    </location>
</feature>
<dbReference type="Pfam" id="PF08044">
    <property type="entry name" value="DUF1707"/>
    <property type="match status" value="1"/>
</dbReference>
<evidence type="ECO:0000259" key="1">
    <source>
        <dbReference type="Pfam" id="PF08044"/>
    </source>
</evidence>
<dbReference type="AlphaFoldDB" id="A0A931FCC0"/>
<organism evidence="2 3">
    <name type="scientific">Streptacidiphilus fuscans</name>
    <dbReference type="NCBI Taxonomy" id="2789292"/>
    <lineage>
        <taxon>Bacteria</taxon>
        <taxon>Bacillati</taxon>
        <taxon>Actinomycetota</taxon>
        <taxon>Actinomycetes</taxon>
        <taxon>Kitasatosporales</taxon>
        <taxon>Streptomycetaceae</taxon>
        <taxon>Streptacidiphilus</taxon>
    </lineage>
</organism>
<dbReference type="PANTHER" id="PTHR40763">
    <property type="entry name" value="MEMBRANE PROTEIN-RELATED"/>
    <property type="match status" value="1"/>
</dbReference>
<dbReference type="InterPro" id="IPR012551">
    <property type="entry name" value="DUF1707_SHOCT-like"/>
</dbReference>
<evidence type="ECO:0000313" key="2">
    <source>
        <dbReference type="EMBL" id="MBF9069572.1"/>
    </source>
</evidence>
<dbReference type="RefSeq" id="WP_196194756.1">
    <property type="nucleotide sequence ID" value="NZ_JADPRT010000006.1"/>
</dbReference>
<evidence type="ECO:0000313" key="3">
    <source>
        <dbReference type="Proteomes" id="UP000657385"/>
    </source>
</evidence>
<sequence length="225" mass="24397">MAADSQPVDRLVGRAGADVGAPALKASHADRDAVVDRLQTAAGEGRLTVEELDERVEAALTARTVDELVPLTADLPPSGAPTGIPTGVADFAAPATPGDTVLIEQKGSQIARRGAWTVPQRLELRAEWCKVVLDLTEARITYPTLHIDLDMRGGSLVLITDPGIEVDSDQVRFTFGGLKERGRRRSGRTGRFRREEVPTRLRIHVTGELHLGKILVHQQRRVRGA</sequence>
<proteinExistence type="predicted"/>
<accession>A0A931FCC0</accession>
<dbReference type="PANTHER" id="PTHR40763:SF5">
    <property type="entry name" value="MEMBRANE PROTEIN"/>
    <property type="match status" value="1"/>
</dbReference>
<dbReference type="Proteomes" id="UP000657385">
    <property type="component" value="Unassembled WGS sequence"/>
</dbReference>
<protein>
    <submittedName>
        <fullName evidence="2">DUF1707 domain-containing protein</fullName>
    </submittedName>
</protein>
<name>A0A931FCC0_9ACTN</name>
<dbReference type="EMBL" id="JADPRT010000006">
    <property type="protein sequence ID" value="MBF9069572.1"/>
    <property type="molecule type" value="Genomic_DNA"/>
</dbReference>
<gene>
    <name evidence="2" type="ORF">I2501_16225</name>
</gene>